<comment type="caution">
    <text evidence="2">The sequence shown here is derived from an EMBL/GenBank/DDBJ whole genome shotgun (WGS) entry which is preliminary data.</text>
</comment>
<dbReference type="AlphaFoldDB" id="A0A8J3QJ49"/>
<dbReference type="Pfam" id="PF16363">
    <property type="entry name" value="GDP_Man_Dehyd"/>
    <property type="match status" value="1"/>
</dbReference>
<evidence type="ECO:0000313" key="3">
    <source>
        <dbReference type="Proteomes" id="UP000642748"/>
    </source>
</evidence>
<sequence length="338" mass="37289">MRFLITGITGFVGPHLANLLVRDGHEVYGLLRSSNGREEDIRDVVPDEIYGELRFIHGDLREFESCTQVLSRVDFDGVFHLAAQSHPPTSFLDPRGTFLTNALGTINLAEAIRTTTPDCRLLFCSTSEVYGAPPSERGPINEDFPIAPVNPYGASKAAADCYVRERAASTEMGFFVTRAFSHTGPRRARCFSIASDAYQIVRILDGRQEPVIRVGALSSRRTVADVRDIAAAYAALMLRAEPATAYNVGGEETFSMGELLDRMLDVTGLAGQVEKRVDPALVRPIDIPVQVCDSSRCRTLTGWQPEISIDRTLTDLLEYHTRKMGQPVDATMARLPLR</sequence>
<feature type="domain" description="NAD(P)-binding" evidence="1">
    <location>
        <begin position="4"/>
        <end position="314"/>
    </location>
</feature>
<dbReference type="InterPro" id="IPR036291">
    <property type="entry name" value="NAD(P)-bd_dom_sf"/>
</dbReference>
<dbReference type="Gene3D" id="3.40.50.720">
    <property type="entry name" value="NAD(P)-binding Rossmann-like Domain"/>
    <property type="match status" value="1"/>
</dbReference>
<dbReference type="SUPFAM" id="SSF51735">
    <property type="entry name" value="NAD(P)-binding Rossmann-fold domains"/>
    <property type="match status" value="1"/>
</dbReference>
<organism evidence="2 3">
    <name type="scientific">Rugosimonospora africana</name>
    <dbReference type="NCBI Taxonomy" id="556532"/>
    <lineage>
        <taxon>Bacteria</taxon>
        <taxon>Bacillati</taxon>
        <taxon>Actinomycetota</taxon>
        <taxon>Actinomycetes</taxon>
        <taxon>Micromonosporales</taxon>
        <taxon>Micromonosporaceae</taxon>
        <taxon>Rugosimonospora</taxon>
    </lineage>
</organism>
<gene>
    <name evidence="2" type="ORF">Raf01_00220</name>
</gene>
<dbReference type="CDD" id="cd05260">
    <property type="entry name" value="GDP_MD_SDR_e"/>
    <property type="match status" value="1"/>
</dbReference>
<dbReference type="EMBL" id="BONZ01000001">
    <property type="protein sequence ID" value="GIH11850.1"/>
    <property type="molecule type" value="Genomic_DNA"/>
</dbReference>
<keyword evidence="3" id="KW-1185">Reference proteome</keyword>
<dbReference type="Proteomes" id="UP000642748">
    <property type="component" value="Unassembled WGS sequence"/>
</dbReference>
<dbReference type="PANTHER" id="PTHR43000">
    <property type="entry name" value="DTDP-D-GLUCOSE 4,6-DEHYDRATASE-RELATED"/>
    <property type="match status" value="1"/>
</dbReference>
<reference evidence="2" key="1">
    <citation type="submission" date="2021-01" db="EMBL/GenBank/DDBJ databases">
        <title>Whole genome shotgun sequence of Rugosimonospora africana NBRC 104875.</title>
        <authorList>
            <person name="Komaki H."/>
            <person name="Tamura T."/>
        </authorList>
    </citation>
    <scope>NUCLEOTIDE SEQUENCE</scope>
    <source>
        <strain evidence="2">NBRC 104875</strain>
    </source>
</reference>
<dbReference type="RefSeq" id="WP_203915583.1">
    <property type="nucleotide sequence ID" value="NZ_BONZ01000001.1"/>
</dbReference>
<proteinExistence type="predicted"/>
<dbReference type="InterPro" id="IPR016040">
    <property type="entry name" value="NAD(P)-bd_dom"/>
</dbReference>
<dbReference type="Gene3D" id="3.90.25.10">
    <property type="entry name" value="UDP-galactose 4-epimerase, domain 1"/>
    <property type="match status" value="1"/>
</dbReference>
<evidence type="ECO:0000313" key="2">
    <source>
        <dbReference type="EMBL" id="GIH11850.1"/>
    </source>
</evidence>
<name>A0A8J3QJ49_9ACTN</name>
<evidence type="ECO:0000259" key="1">
    <source>
        <dbReference type="Pfam" id="PF16363"/>
    </source>
</evidence>
<protein>
    <submittedName>
        <fullName evidence="2">GDP-mannose 4,6-dehydratase</fullName>
    </submittedName>
</protein>
<accession>A0A8J3QJ49</accession>